<feature type="domain" description="Isochorismatase-like" evidence="3">
    <location>
        <begin position="17"/>
        <end position="192"/>
    </location>
</feature>
<keyword evidence="2 4" id="KW-0378">Hydrolase</keyword>
<dbReference type="EMBL" id="CP011114">
    <property type="protein sequence ID" value="AKG34242.1"/>
    <property type="molecule type" value="Genomic_DNA"/>
</dbReference>
<dbReference type="PATRIC" id="fig|1333534.5.peg.1394"/>
<evidence type="ECO:0000313" key="5">
    <source>
        <dbReference type="Proteomes" id="UP000034189"/>
    </source>
</evidence>
<protein>
    <submittedName>
        <fullName evidence="4">Hydrolase</fullName>
    </submittedName>
</protein>
<reference evidence="4 5" key="2">
    <citation type="journal article" date="2016" name="Genome Announc.">
        <title>Genome Sequence of a Gram-Positive Diazotroph, Paenibacillus durus Type Strain ATCC 35681.</title>
        <authorList>
            <person name="Halim M.A."/>
            <person name="Rahman A.Y."/>
            <person name="Sim K.S."/>
            <person name="Yam H.C."/>
            <person name="Rahim A.A."/>
            <person name="Ghazali A.H."/>
            <person name="Najimudin N."/>
        </authorList>
    </citation>
    <scope>NUCLEOTIDE SEQUENCE [LARGE SCALE GENOMIC DNA]</scope>
    <source>
        <strain evidence="4 5">ATCC 35681</strain>
    </source>
</reference>
<dbReference type="NCBIfam" id="NF008517">
    <property type="entry name" value="PRK11440.1"/>
    <property type="match status" value="1"/>
</dbReference>
<evidence type="ECO:0000256" key="2">
    <source>
        <dbReference type="ARBA" id="ARBA00022801"/>
    </source>
</evidence>
<dbReference type="SUPFAM" id="SSF52499">
    <property type="entry name" value="Isochorismatase-like hydrolases"/>
    <property type="match status" value="1"/>
</dbReference>
<dbReference type="Pfam" id="PF00857">
    <property type="entry name" value="Isochorismatase"/>
    <property type="match status" value="1"/>
</dbReference>
<dbReference type="InterPro" id="IPR036380">
    <property type="entry name" value="Isochorismatase-like_sf"/>
</dbReference>
<evidence type="ECO:0000259" key="3">
    <source>
        <dbReference type="Pfam" id="PF00857"/>
    </source>
</evidence>
<dbReference type="AlphaFoldDB" id="A0A0F7F7U6"/>
<dbReference type="GO" id="GO:0016787">
    <property type="term" value="F:hydrolase activity"/>
    <property type="evidence" value="ECO:0007669"/>
    <property type="project" value="UniProtKB-KW"/>
</dbReference>
<dbReference type="Gene3D" id="3.40.50.850">
    <property type="entry name" value="Isochorismatase-like"/>
    <property type="match status" value="1"/>
</dbReference>
<dbReference type="InterPro" id="IPR050272">
    <property type="entry name" value="Isochorismatase-like_hydrls"/>
</dbReference>
<proteinExistence type="inferred from homology"/>
<dbReference type="OrthoDB" id="9796485at2"/>
<dbReference type="CDD" id="cd00431">
    <property type="entry name" value="cysteine_hydrolases"/>
    <property type="match status" value="1"/>
</dbReference>
<evidence type="ECO:0000313" key="4">
    <source>
        <dbReference type="EMBL" id="AKG34242.1"/>
    </source>
</evidence>
<dbReference type="InterPro" id="IPR000868">
    <property type="entry name" value="Isochorismatase-like_dom"/>
</dbReference>
<reference evidence="4 5" key="1">
    <citation type="submission" date="2015-03" db="EMBL/GenBank/DDBJ databases">
        <authorList>
            <person name="Abdul Halim M."/>
        </authorList>
    </citation>
    <scope>NUCLEOTIDE SEQUENCE [LARGE SCALE GENOMIC DNA]</scope>
    <source>
        <strain evidence="4 5">ATCC 35681</strain>
    </source>
</reference>
<accession>A0A0F7F7U6</accession>
<evidence type="ECO:0000256" key="1">
    <source>
        <dbReference type="ARBA" id="ARBA00006336"/>
    </source>
</evidence>
<comment type="similarity">
    <text evidence="1">Belongs to the isochorismatase family.</text>
</comment>
<gene>
    <name evidence="4" type="ORF">VK70_06365</name>
</gene>
<dbReference type="PANTHER" id="PTHR43540">
    <property type="entry name" value="PEROXYUREIDOACRYLATE/UREIDOACRYLATE AMIDOHYDROLASE-RELATED"/>
    <property type="match status" value="1"/>
</dbReference>
<dbReference type="RefSeq" id="WP_025696133.1">
    <property type="nucleotide sequence ID" value="NZ_ASQQ01000430.1"/>
</dbReference>
<sequence length="198" mass="21888">MEHLKSTEAERINAEKTALVVIDLQNGIINSGRPQAPYTGAQVVQNASKLVKAFTEKGAFVVLVRVSTVDGQDMLKPVTDLPTNQVQFPEGWDNIVPELADTNNAHLITKRQWGAFYGTDLELQLRRRGIDTIVLCGVSTAIGVDTTAREAYQRGFNQIFAEDAMTASAQEEHEYVCKNIFPRIGRIRTSEEVAGLLQ</sequence>
<dbReference type="PANTHER" id="PTHR43540:SF7">
    <property type="entry name" value="ISOCHORISMATASE FAMILY PROTEIN YECD"/>
    <property type="match status" value="1"/>
</dbReference>
<dbReference type="HOGENOM" id="CLU_068979_8_2_9"/>
<name>A0A0F7F7U6_PAEDU</name>
<dbReference type="Proteomes" id="UP000034189">
    <property type="component" value="Chromosome"/>
</dbReference>
<organism evidence="4 5">
    <name type="scientific">Paenibacillus durus ATCC 35681</name>
    <dbReference type="NCBI Taxonomy" id="1333534"/>
    <lineage>
        <taxon>Bacteria</taxon>
        <taxon>Bacillati</taxon>
        <taxon>Bacillota</taxon>
        <taxon>Bacilli</taxon>
        <taxon>Bacillales</taxon>
        <taxon>Paenibacillaceae</taxon>
        <taxon>Paenibacillus</taxon>
    </lineage>
</organism>